<feature type="repeat" description="TPR" evidence="3">
    <location>
        <begin position="272"/>
        <end position="305"/>
    </location>
</feature>
<gene>
    <name evidence="4" type="ORF">ACFQPC_01765</name>
</gene>
<dbReference type="InterPro" id="IPR013105">
    <property type="entry name" value="TPR_2"/>
</dbReference>
<keyword evidence="2 3" id="KW-0802">TPR repeat</keyword>
<reference evidence="5" key="1">
    <citation type="journal article" date="2019" name="Int. J. Syst. Evol. Microbiol.">
        <title>The Global Catalogue of Microorganisms (GCM) 10K type strain sequencing project: providing services to taxonomists for standard genome sequencing and annotation.</title>
        <authorList>
            <consortium name="The Broad Institute Genomics Platform"/>
            <consortium name="The Broad Institute Genome Sequencing Center for Infectious Disease"/>
            <person name="Wu L."/>
            <person name="Ma J."/>
        </authorList>
    </citation>
    <scope>NUCLEOTIDE SEQUENCE [LARGE SCALE GENOMIC DNA]</scope>
    <source>
        <strain evidence="5">KACC 12508</strain>
    </source>
</reference>
<sequence>MGLISKLRAALGGGKFAGEKNRNAVLQDRWLQLTHPLFAGRAYCSPDQRWVMGCKVFDNDSGNGRLILVNYESDTVAHELNSFAHPMGAAVSNTGTYILVDAGCGSELEGALVAIDSQGNELYRKCYHANIFNIGISDCGRYAAVQTANALNADADLFEILDIKLGRLVFSRLPATGWPDQYTFDVDAAGELEAVGVVHKSLGQFFYSSQGEFRDQQLFQDARLGIGHYVAKISAARELLQTTPTADNAIIALFAADEALQEGAEDRADWGALAHRIRGESYELLGQLPEAMAAFEQALRLNPKVDTQNSVSSLRKKLDTNKLA</sequence>
<dbReference type="RefSeq" id="WP_382269928.1">
    <property type="nucleotide sequence ID" value="NZ_JBHTBU010000001.1"/>
</dbReference>
<dbReference type="SMART" id="SM00028">
    <property type="entry name" value="TPR"/>
    <property type="match status" value="1"/>
</dbReference>
<accession>A0ABW2I6Z5</accession>
<evidence type="ECO:0000256" key="1">
    <source>
        <dbReference type="ARBA" id="ARBA00022737"/>
    </source>
</evidence>
<keyword evidence="5" id="KW-1185">Reference proteome</keyword>
<dbReference type="Pfam" id="PF07719">
    <property type="entry name" value="TPR_2"/>
    <property type="match status" value="1"/>
</dbReference>
<evidence type="ECO:0000313" key="5">
    <source>
        <dbReference type="Proteomes" id="UP001596542"/>
    </source>
</evidence>
<dbReference type="InterPro" id="IPR011990">
    <property type="entry name" value="TPR-like_helical_dom_sf"/>
</dbReference>
<dbReference type="InterPro" id="IPR019734">
    <property type="entry name" value="TPR_rpt"/>
</dbReference>
<evidence type="ECO:0000256" key="3">
    <source>
        <dbReference type="PROSITE-ProRule" id="PRU00339"/>
    </source>
</evidence>
<organism evidence="4 5">
    <name type="scientific">Herminiimonas glaciei</name>
    <dbReference type="NCBI Taxonomy" id="523788"/>
    <lineage>
        <taxon>Bacteria</taxon>
        <taxon>Pseudomonadati</taxon>
        <taxon>Pseudomonadota</taxon>
        <taxon>Betaproteobacteria</taxon>
        <taxon>Burkholderiales</taxon>
        <taxon>Oxalobacteraceae</taxon>
        <taxon>Herminiimonas</taxon>
    </lineage>
</organism>
<dbReference type="SUPFAM" id="SSF48452">
    <property type="entry name" value="TPR-like"/>
    <property type="match status" value="1"/>
</dbReference>
<dbReference type="EMBL" id="JBHTBU010000001">
    <property type="protein sequence ID" value="MFC7286751.1"/>
    <property type="molecule type" value="Genomic_DNA"/>
</dbReference>
<evidence type="ECO:0000313" key="4">
    <source>
        <dbReference type="EMBL" id="MFC7286751.1"/>
    </source>
</evidence>
<name>A0ABW2I6Z5_9BURK</name>
<dbReference type="Gene3D" id="1.25.40.10">
    <property type="entry name" value="Tetratricopeptide repeat domain"/>
    <property type="match status" value="1"/>
</dbReference>
<dbReference type="SUPFAM" id="SSF50974">
    <property type="entry name" value="Nitrous oxide reductase, N-terminal domain"/>
    <property type="match status" value="1"/>
</dbReference>
<dbReference type="Proteomes" id="UP001596542">
    <property type="component" value="Unassembled WGS sequence"/>
</dbReference>
<proteinExistence type="predicted"/>
<keyword evidence="1" id="KW-0677">Repeat</keyword>
<dbReference type="InterPro" id="IPR011045">
    <property type="entry name" value="N2O_reductase_N"/>
</dbReference>
<comment type="caution">
    <text evidence="4">The sequence shown here is derived from an EMBL/GenBank/DDBJ whole genome shotgun (WGS) entry which is preliminary data.</text>
</comment>
<protein>
    <submittedName>
        <fullName evidence="4">Tetratricopeptide repeat protein</fullName>
    </submittedName>
</protein>
<dbReference type="PROSITE" id="PS50005">
    <property type="entry name" value="TPR"/>
    <property type="match status" value="1"/>
</dbReference>
<evidence type="ECO:0000256" key="2">
    <source>
        <dbReference type="ARBA" id="ARBA00022803"/>
    </source>
</evidence>